<gene>
    <name evidence="8" type="ORF">BCM02_101296</name>
</gene>
<organism evidence="8 9">
    <name type="scientific">Paenibacillus methanolicus</name>
    <dbReference type="NCBI Taxonomy" id="582686"/>
    <lineage>
        <taxon>Bacteria</taxon>
        <taxon>Bacillati</taxon>
        <taxon>Bacillota</taxon>
        <taxon>Bacilli</taxon>
        <taxon>Bacillales</taxon>
        <taxon>Paenibacillaceae</taxon>
        <taxon>Paenibacillus</taxon>
    </lineage>
</organism>
<dbReference type="PANTHER" id="PTHR43308:SF5">
    <property type="entry name" value="S-LAYER PROTEIN _ PEPTIDOGLYCAN ENDO-BETA-N-ACETYLGLUCOSAMINIDASE"/>
    <property type="match status" value="1"/>
</dbReference>
<evidence type="ECO:0000313" key="8">
    <source>
        <dbReference type="EMBL" id="TYP79180.1"/>
    </source>
</evidence>
<feature type="domain" description="SLH" evidence="7">
    <location>
        <begin position="1294"/>
        <end position="1357"/>
    </location>
</feature>
<dbReference type="Pfam" id="PF17801">
    <property type="entry name" value="Melibiase_C"/>
    <property type="match status" value="1"/>
</dbReference>
<feature type="domain" description="SLH" evidence="7">
    <location>
        <begin position="1366"/>
        <end position="1429"/>
    </location>
</feature>
<dbReference type="InterPro" id="IPR005084">
    <property type="entry name" value="CBM6"/>
</dbReference>
<dbReference type="GO" id="GO:0030246">
    <property type="term" value="F:carbohydrate binding"/>
    <property type="evidence" value="ECO:0007669"/>
    <property type="project" value="InterPro"/>
</dbReference>
<dbReference type="Pfam" id="PF00395">
    <property type="entry name" value="SLH"/>
    <property type="match status" value="3"/>
</dbReference>
<feature type="region of interest" description="Disordered" evidence="4">
    <location>
        <begin position="29"/>
        <end position="49"/>
    </location>
</feature>
<evidence type="ECO:0000256" key="1">
    <source>
        <dbReference type="ARBA" id="ARBA00022729"/>
    </source>
</evidence>
<evidence type="ECO:0000313" key="9">
    <source>
        <dbReference type="Proteomes" id="UP000323257"/>
    </source>
</evidence>
<name>A0A5S5CHE3_9BACL</name>
<dbReference type="GO" id="GO:0016798">
    <property type="term" value="F:hydrolase activity, acting on glycosyl bonds"/>
    <property type="evidence" value="ECO:0007669"/>
    <property type="project" value="UniProtKB-KW"/>
</dbReference>
<dbReference type="InterPro" id="IPR051465">
    <property type="entry name" value="Cell_Envelope_Struct_Comp"/>
</dbReference>
<evidence type="ECO:0000256" key="2">
    <source>
        <dbReference type="ARBA" id="ARBA00022801"/>
    </source>
</evidence>
<dbReference type="CDD" id="cd04081">
    <property type="entry name" value="CBM35_galactosidase-like"/>
    <property type="match status" value="2"/>
</dbReference>
<dbReference type="SUPFAM" id="SSF51011">
    <property type="entry name" value="Glycosyl hydrolase domain"/>
    <property type="match status" value="1"/>
</dbReference>
<feature type="compositionally biased region" description="Acidic residues" evidence="4">
    <location>
        <begin position="33"/>
        <end position="42"/>
    </location>
</feature>
<comment type="caution">
    <text evidence="8">The sequence shown here is derived from an EMBL/GenBank/DDBJ whole genome shotgun (WGS) entry which is preliminary data.</text>
</comment>
<dbReference type="InterPro" id="IPR013780">
    <property type="entry name" value="Glyco_hydro_b"/>
</dbReference>
<dbReference type="Gene3D" id="3.20.20.70">
    <property type="entry name" value="Aldolase class I"/>
    <property type="match status" value="1"/>
</dbReference>
<dbReference type="PROSITE" id="PS51175">
    <property type="entry name" value="CBM6"/>
    <property type="match status" value="2"/>
</dbReference>
<evidence type="ECO:0000256" key="5">
    <source>
        <dbReference type="SAM" id="SignalP"/>
    </source>
</evidence>
<dbReference type="PANTHER" id="PTHR43308">
    <property type="entry name" value="OUTER MEMBRANE PROTEIN ALPHA-RELATED"/>
    <property type="match status" value="1"/>
</dbReference>
<reference evidence="8 9" key="1">
    <citation type="submission" date="2019-07" db="EMBL/GenBank/DDBJ databases">
        <title>Genomic Encyclopedia of Type Strains, Phase III (KMG-III): the genomes of soil and plant-associated and newly described type strains.</title>
        <authorList>
            <person name="Whitman W."/>
        </authorList>
    </citation>
    <scope>NUCLEOTIDE SEQUENCE [LARGE SCALE GENOMIC DNA]</scope>
    <source>
        <strain evidence="8 9">BL24</strain>
    </source>
</reference>
<dbReference type="Gene3D" id="2.60.120.260">
    <property type="entry name" value="Galactose-binding domain-like"/>
    <property type="match status" value="2"/>
</dbReference>
<evidence type="ECO:0000256" key="4">
    <source>
        <dbReference type="SAM" id="MobiDB-lite"/>
    </source>
</evidence>
<feature type="domain" description="CBM6" evidence="6">
    <location>
        <begin position="183"/>
        <end position="305"/>
    </location>
</feature>
<feature type="domain" description="CBM6" evidence="6">
    <location>
        <begin position="57"/>
        <end position="179"/>
    </location>
</feature>
<dbReference type="SMART" id="SM00606">
    <property type="entry name" value="CBD_IV"/>
    <property type="match status" value="1"/>
</dbReference>
<sequence>MKKTLTLCLALMLLLGAVMASSGFAETPQAEESAIEEADQEAVEPQSAAPASAADGIAYEAETAGNTMTGNASVSDCEGCSGGKKVGGLYQGSSLRMTGIAVAEAGSYYAVIDYISGDPRSADISVNGGAAKHVEFKKTADWNTVGTQTVMVDLAAGANEIAFDDGNGYSPDIDRMTIVPAAQRYEGEAAGNTLSGNASVNDCAACSDGKKVGNLYQGASVRVNGIQVPEAGAYEITVHYVSGDPRSFSVSVNDGPAQSILFAKTADWDTVGTRKINVALQAGDNSILFADGGGYAPDLDRITVAPLAGEVVAGCEQAAADPQPPAGEPVRTKAFGAITVKEYAGHVLIEQGASAILYDLDSGLASYRWNGKTIAKGVYSKFGDLASSCYGEHRFAMDEVKPVTDGFGIGIEATFVNEESGKPVLRQTYSIYAGQPFFLTRTEAEGDGELAANYFAPLVTNTKGGIDIGSYEDARVLAVPYDNDMWVRYQAVPINASDTSYEVTAVYDNASRDGLVLGSVTHDTWKTGIDFIGEANKLNALSAYGGASSAKTHDSQSHGTVTGANLTSPTIFVGYYDDYRDGLEAYGEANAVIAPPLAFASGVPQGVPVGWNSWGARGSSLSYQDVIDTSNYYKNQLRAMNNDGITYINMDSYWDNLSDQQLADAVAAIRANGQKAGIYWGPFVYWGNNMEQPVDGSSYKYGDIVLRDQDGNPLPTLDGAYAVDPTHPGTQERMDYFLGKFERLGFEYIKLDFLTHGALEGKHYDTDVQTGTQAYNEGMTYVTNAVGNSMFISASIAPMFPSQYAHSRRIATDTFGSIGDTEYQLNALTYGWWQNGTIYRYTDPDHMTLAQAATLEEARSRVNSAVITGTVFLGSDDVNDPKAQDYMRALYANEAVLAVAKKGKSFRAIEGDTGAKAAESFVLGDGGAYYLAVFNYGGEAAEKPVSLERAGLDANRTYVATELWSGATSNVKATLAVSLGAAASKLYKLTPVSDGGSNPTPGGGATAPNPPVTPEKKSDGDLSAAVKVQPSTDGSAAAQVDTEGALALIKQAKEGTTTFAIKLTATSAVSGMTIHIARTLADQAIEAAGKHAAARFESPFGTYTITFAKLQSAADEKGNVQIGIGEPKAEEMAALEAVLPADYETLESAAIRIGTAQETGSVAQSSPPYGDLAVMHSFLLDMKPDGAQSVFVIRFDGSGDLVPIPAKLHKRPDGRYESTFPSSGFGSYAVISGSRSFADANGHWAEASINRLASQLVLNGESGDVFAPNEPVTRAVFASLLVRAIGLGGEGASLPSAFVDVEGKAWFTGNVGTAVAAGLAQGAADGRFRPDDVITRQEMVVMLIKALSLFQPNTQSDTGAAADGSLSSFADGAAASDWARQALAAAVQAGLLQGNAAGELLPRHPATRAETAVLLDRLLDMLGFTMAKS</sequence>
<dbReference type="InterPro" id="IPR017853">
    <property type="entry name" value="GH"/>
</dbReference>
<protein>
    <submittedName>
        <fullName evidence="8">S-layer family protein</fullName>
    </submittedName>
</protein>
<feature type="region of interest" description="Disordered" evidence="4">
    <location>
        <begin position="993"/>
        <end position="1022"/>
    </location>
</feature>
<dbReference type="RefSeq" id="WP_148927273.1">
    <property type="nucleotide sequence ID" value="NZ_VNHS01000001.1"/>
</dbReference>
<dbReference type="EMBL" id="VNHS01000001">
    <property type="protein sequence ID" value="TYP79180.1"/>
    <property type="molecule type" value="Genomic_DNA"/>
</dbReference>
<dbReference type="OrthoDB" id="1031955at2"/>
<keyword evidence="2" id="KW-0378">Hydrolase</keyword>
<dbReference type="InterPro" id="IPR008979">
    <property type="entry name" value="Galactose-bd-like_sf"/>
</dbReference>
<keyword evidence="3" id="KW-0326">Glycosidase</keyword>
<dbReference type="InterPro" id="IPR006584">
    <property type="entry name" value="Cellulose-bd_IV"/>
</dbReference>
<keyword evidence="9" id="KW-1185">Reference proteome</keyword>
<feature type="signal peptide" evidence="5">
    <location>
        <begin position="1"/>
        <end position="20"/>
    </location>
</feature>
<dbReference type="SUPFAM" id="SSF51445">
    <property type="entry name" value="(Trans)glycosidases"/>
    <property type="match status" value="1"/>
</dbReference>
<evidence type="ECO:0000259" key="6">
    <source>
        <dbReference type="PROSITE" id="PS51175"/>
    </source>
</evidence>
<evidence type="ECO:0000259" key="7">
    <source>
        <dbReference type="PROSITE" id="PS51272"/>
    </source>
</evidence>
<dbReference type="InterPro" id="IPR013785">
    <property type="entry name" value="Aldolase_TIM"/>
</dbReference>
<dbReference type="InterPro" id="IPR041233">
    <property type="entry name" value="Melibiase_C"/>
</dbReference>
<dbReference type="PROSITE" id="PS51272">
    <property type="entry name" value="SLH"/>
    <property type="match status" value="3"/>
</dbReference>
<dbReference type="Pfam" id="PF03422">
    <property type="entry name" value="CBM_6"/>
    <property type="match status" value="1"/>
</dbReference>
<feature type="domain" description="SLH" evidence="7">
    <location>
        <begin position="1232"/>
        <end position="1293"/>
    </location>
</feature>
<dbReference type="Proteomes" id="UP000323257">
    <property type="component" value="Unassembled WGS sequence"/>
</dbReference>
<dbReference type="SUPFAM" id="SSF49785">
    <property type="entry name" value="Galactose-binding domain-like"/>
    <property type="match status" value="2"/>
</dbReference>
<dbReference type="Gene3D" id="2.60.40.1180">
    <property type="entry name" value="Golgi alpha-mannosidase II"/>
    <property type="match status" value="1"/>
</dbReference>
<proteinExistence type="predicted"/>
<evidence type="ECO:0000256" key="3">
    <source>
        <dbReference type="ARBA" id="ARBA00023295"/>
    </source>
</evidence>
<accession>A0A5S5CHE3</accession>
<feature type="chain" id="PRO_5038840902" evidence="5">
    <location>
        <begin position="21"/>
        <end position="1429"/>
    </location>
</feature>
<dbReference type="InterPro" id="IPR001119">
    <property type="entry name" value="SLH_dom"/>
</dbReference>
<keyword evidence="1 5" id="KW-0732">Signal</keyword>